<evidence type="ECO:0000256" key="1">
    <source>
        <dbReference type="SAM" id="MobiDB-lite"/>
    </source>
</evidence>
<dbReference type="Proteomes" id="UP000443090">
    <property type="component" value="Unassembled WGS sequence"/>
</dbReference>
<sequence>MSETSTVARKHHTDLQQLAIGNASQDLDKRRFSGQSSASSKNSLPSPSIVAARAYQLDHEMPIGPKADATQRRKSLFEAPWFPRRHSDFPAGDLAAQLGNFTFSSPSSKLQTVSEGADVPAIQIDEAADVQMTGMKQNDLVKIGKIASRDRSDDLLVAASDAASDVPFLYIHDRLRDWGSVYLGNTETADAFVNAVSLRRPSLVLTGEEGHALQPGSSNLVTIRARVAPRAKERKPFLIQRQFDIEDLRTSIPASGNRSAEASPPHLRRSARQRRLSAQPLSSDSKIRERREGGAGKNPGSLGKRAIPVLLDIEYALHYLPVLGALMLSGHVRKGDSIDLPVPRPEVWRDVVSYIYTGKGEITPAMKEDILFLAGNAD</sequence>
<organism evidence="2 3">
    <name type="scientific">Lachnellula occidentalis</name>
    <dbReference type="NCBI Taxonomy" id="215460"/>
    <lineage>
        <taxon>Eukaryota</taxon>
        <taxon>Fungi</taxon>
        <taxon>Dikarya</taxon>
        <taxon>Ascomycota</taxon>
        <taxon>Pezizomycotina</taxon>
        <taxon>Leotiomycetes</taxon>
        <taxon>Helotiales</taxon>
        <taxon>Lachnaceae</taxon>
        <taxon>Lachnellula</taxon>
    </lineage>
</organism>
<feature type="region of interest" description="Disordered" evidence="1">
    <location>
        <begin position="1"/>
        <end position="45"/>
    </location>
</feature>
<dbReference type="AlphaFoldDB" id="A0A8H8S1X9"/>
<proteinExistence type="predicted"/>
<dbReference type="EMBL" id="QGMI01000214">
    <property type="protein sequence ID" value="TVY44944.1"/>
    <property type="molecule type" value="Genomic_DNA"/>
</dbReference>
<feature type="region of interest" description="Disordered" evidence="1">
    <location>
        <begin position="254"/>
        <end position="301"/>
    </location>
</feature>
<reference evidence="2 3" key="1">
    <citation type="submission" date="2018-05" db="EMBL/GenBank/DDBJ databases">
        <title>Genome sequencing and assembly of the regulated plant pathogen Lachnellula willkommii and related sister species for the development of diagnostic species identification markers.</title>
        <authorList>
            <person name="Giroux E."/>
            <person name="Bilodeau G."/>
        </authorList>
    </citation>
    <scope>NUCLEOTIDE SEQUENCE [LARGE SCALE GENOMIC DNA]</scope>
    <source>
        <strain evidence="2 3">CBS 160.35</strain>
    </source>
</reference>
<dbReference type="OrthoDB" id="3492129at2759"/>
<name>A0A8H8S1X9_9HELO</name>
<evidence type="ECO:0000313" key="3">
    <source>
        <dbReference type="Proteomes" id="UP000443090"/>
    </source>
</evidence>
<dbReference type="CDD" id="cd18186">
    <property type="entry name" value="BTB_POZ_ZBTB_KLHL-like"/>
    <property type="match status" value="1"/>
</dbReference>
<feature type="compositionally biased region" description="Low complexity" evidence="1">
    <location>
        <begin position="36"/>
        <end position="45"/>
    </location>
</feature>
<evidence type="ECO:0000313" key="2">
    <source>
        <dbReference type="EMBL" id="TVY44944.1"/>
    </source>
</evidence>
<accession>A0A8H8S1X9</accession>
<comment type="caution">
    <text evidence="2">The sequence shown here is derived from an EMBL/GenBank/DDBJ whole genome shotgun (WGS) entry which is preliminary data.</text>
</comment>
<feature type="compositionally biased region" description="Basic and acidic residues" evidence="1">
    <location>
        <begin position="285"/>
        <end position="294"/>
    </location>
</feature>
<evidence type="ECO:0008006" key="4">
    <source>
        <dbReference type="Google" id="ProtNLM"/>
    </source>
</evidence>
<feature type="compositionally biased region" description="Basic residues" evidence="1">
    <location>
        <begin position="266"/>
        <end position="275"/>
    </location>
</feature>
<keyword evidence="3" id="KW-1185">Reference proteome</keyword>
<gene>
    <name evidence="2" type="ORF">LOCC1_G005911</name>
</gene>
<protein>
    <recommendedName>
        <fullName evidence="4">BTB domain-containing protein</fullName>
    </recommendedName>
</protein>